<dbReference type="KEGG" id="fms:M1R53_03130"/>
<dbReference type="PROSITE" id="PS01075">
    <property type="entry name" value="ACETATE_KINASE_1"/>
    <property type="match status" value="1"/>
</dbReference>
<evidence type="ECO:0000256" key="1">
    <source>
        <dbReference type="ARBA" id="ARBA00008748"/>
    </source>
</evidence>
<keyword evidence="2 7" id="KW-0963">Cytoplasm</keyword>
<dbReference type="PANTHER" id="PTHR21060">
    <property type="entry name" value="ACETATE KINASE"/>
    <property type="match status" value="1"/>
</dbReference>
<comment type="subunit">
    <text evidence="7">Homodimer.</text>
</comment>
<dbReference type="CDD" id="cd24010">
    <property type="entry name" value="ASKHA_NBD_AcK_PK"/>
    <property type="match status" value="1"/>
</dbReference>
<comment type="pathway">
    <text evidence="7">Metabolic intermediate biosynthesis; acetyl-CoA biosynthesis; acetyl-CoA from acetate: step 1/2.</text>
</comment>
<dbReference type="GO" id="GO:0008776">
    <property type="term" value="F:acetate kinase activity"/>
    <property type="evidence" value="ECO:0007669"/>
    <property type="project" value="UniProtKB-UniRule"/>
</dbReference>
<evidence type="ECO:0000313" key="10">
    <source>
        <dbReference type="Proteomes" id="UP000831151"/>
    </source>
</evidence>
<dbReference type="EC" id="2.7.2.1" evidence="7"/>
<keyword evidence="4 7" id="KW-0547">Nucleotide-binding</keyword>
<dbReference type="NCBIfam" id="TIGR00016">
    <property type="entry name" value="ackA"/>
    <property type="match status" value="1"/>
</dbReference>
<dbReference type="HAMAP" id="MF_00020">
    <property type="entry name" value="Acetate_kinase"/>
    <property type="match status" value="1"/>
</dbReference>
<dbReference type="GO" id="GO:0000287">
    <property type="term" value="F:magnesium ion binding"/>
    <property type="evidence" value="ECO:0007669"/>
    <property type="project" value="UniProtKB-UniRule"/>
</dbReference>
<dbReference type="PROSITE" id="PS01076">
    <property type="entry name" value="ACETATE_KINASE_2"/>
    <property type="match status" value="1"/>
</dbReference>
<evidence type="ECO:0000256" key="7">
    <source>
        <dbReference type="HAMAP-Rule" id="MF_00020"/>
    </source>
</evidence>
<keyword evidence="10" id="KW-1185">Reference proteome</keyword>
<comment type="function">
    <text evidence="7">Catalyzes the formation of acetyl phosphate from acetate and ATP. Can also catalyze the reverse reaction.</text>
</comment>
<comment type="subcellular location">
    <subcellularLocation>
        <location evidence="7">Cytoplasm</location>
    </subcellularLocation>
</comment>
<feature type="binding site" evidence="7">
    <location>
        <begin position="331"/>
        <end position="335"/>
    </location>
    <ligand>
        <name>ATP</name>
        <dbReference type="ChEBI" id="CHEBI:30616"/>
    </ligand>
</feature>
<feature type="binding site" evidence="7">
    <location>
        <position position="7"/>
    </location>
    <ligand>
        <name>Mg(2+)</name>
        <dbReference type="ChEBI" id="CHEBI:18420"/>
    </ligand>
</feature>
<dbReference type="Pfam" id="PF00871">
    <property type="entry name" value="Acetate_kinase"/>
    <property type="match status" value="1"/>
</dbReference>
<evidence type="ECO:0000256" key="3">
    <source>
        <dbReference type="ARBA" id="ARBA00022679"/>
    </source>
</evidence>
<proteinExistence type="inferred from homology"/>
<evidence type="ECO:0000256" key="2">
    <source>
        <dbReference type="ARBA" id="ARBA00022490"/>
    </source>
</evidence>
<comment type="catalytic activity">
    <reaction evidence="7">
        <text>acetate + ATP = acetyl phosphate + ADP</text>
        <dbReference type="Rhea" id="RHEA:11352"/>
        <dbReference type="ChEBI" id="CHEBI:22191"/>
        <dbReference type="ChEBI" id="CHEBI:30089"/>
        <dbReference type="ChEBI" id="CHEBI:30616"/>
        <dbReference type="ChEBI" id="CHEBI:456216"/>
        <dbReference type="EC" id="2.7.2.1"/>
    </reaction>
</comment>
<reference evidence="9" key="1">
    <citation type="submission" date="2022-04" db="EMBL/GenBank/DDBJ databases">
        <title>Complete genome sequences of Ezakiella coagulans and Fenollaria massiliensis.</title>
        <authorList>
            <person name="France M.T."/>
            <person name="Clifford J."/>
            <person name="Narina S."/>
            <person name="Rutt L."/>
            <person name="Ravel J."/>
        </authorList>
    </citation>
    <scope>NUCLEOTIDE SEQUENCE</scope>
    <source>
        <strain evidence="9">C0061C2</strain>
    </source>
</reference>
<gene>
    <name evidence="7" type="primary">ackA</name>
    <name evidence="9" type="ORF">M1R53_03130</name>
</gene>
<feature type="site" description="Transition state stabilizer" evidence="7">
    <location>
        <position position="180"/>
    </location>
</feature>
<dbReference type="GO" id="GO:0006083">
    <property type="term" value="P:acetate metabolic process"/>
    <property type="evidence" value="ECO:0007669"/>
    <property type="project" value="TreeGrafter"/>
</dbReference>
<feature type="site" description="Transition state stabilizer" evidence="7">
    <location>
        <position position="241"/>
    </location>
</feature>
<organism evidence="9 10">
    <name type="scientific">Fenollaria massiliensis</name>
    <dbReference type="NCBI Taxonomy" id="938288"/>
    <lineage>
        <taxon>Bacteria</taxon>
        <taxon>Bacillati</taxon>
        <taxon>Bacillota</taxon>
        <taxon>Clostridia</taxon>
        <taxon>Eubacteriales</taxon>
        <taxon>Fenollaria</taxon>
    </lineage>
</organism>
<feature type="binding site" evidence="7">
    <location>
        <begin position="208"/>
        <end position="212"/>
    </location>
    <ligand>
        <name>ATP</name>
        <dbReference type="ChEBI" id="CHEBI:30616"/>
    </ligand>
</feature>
<accession>A0A9E7DKI8</accession>
<keyword evidence="7" id="KW-0460">Magnesium</keyword>
<dbReference type="InterPro" id="IPR043129">
    <property type="entry name" value="ATPase_NBD"/>
</dbReference>
<keyword evidence="5 7" id="KW-0418">Kinase</keyword>
<dbReference type="InterPro" id="IPR000890">
    <property type="entry name" value="Aliphatic_acid_kin_short-chain"/>
</dbReference>
<dbReference type="PRINTS" id="PR00471">
    <property type="entry name" value="ACETATEKNASE"/>
</dbReference>
<feature type="binding site" evidence="7">
    <location>
        <position position="385"/>
    </location>
    <ligand>
        <name>Mg(2+)</name>
        <dbReference type="ChEBI" id="CHEBI:18420"/>
    </ligand>
</feature>
<dbReference type="SUPFAM" id="SSF53067">
    <property type="entry name" value="Actin-like ATPase domain"/>
    <property type="match status" value="2"/>
</dbReference>
<dbReference type="RefSeq" id="WP_249243043.1">
    <property type="nucleotide sequence ID" value="NZ_CP096649.1"/>
</dbReference>
<evidence type="ECO:0000256" key="5">
    <source>
        <dbReference type="ARBA" id="ARBA00022777"/>
    </source>
</evidence>
<name>A0A9E7DKI8_9FIRM</name>
<dbReference type="Proteomes" id="UP000831151">
    <property type="component" value="Chromosome"/>
</dbReference>
<dbReference type="AlphaFoldDB" id="A0A9E7DKI8"/>
<keyword evidence="7" id="KW-0479">Metal-binding</keyword>
<evidence type="ECO:0000256" key="4">
    <source>
        <dbReference type="ARBA" id="ARBA00022741"/>
    </source>
</evidence>
<evidence type="ECO:0000256" key="8">
    <source>
        <dbReference type="RuleBase" id="RU003835"/>
    </source>
</evidence>
<comment type="cofactor">
    <cofactor evidence="7">
        <name>Mg(2+)</name>
        <dbReference type="ChEBI" id="CHEBI:18420"/>
    </cofactor>
    <cofactor evidence="7">
        <name>Mn(2+)</name>
        <dbReference type="ChEBI" id="CHEBI:29035"/>
    </cofactor>
    <text evidence="7">Mg(2+). Can also accept Mn(2+).</text>
</comment>
<evidence type="ECO:0000256" key="6">
    <source>
        <dbReference type="ARBA" id="ARBA00022840"/>
    </source>
</evidence>
<dbReference type="GO" id="GO:0006085">
    <property type="term" value="P:acetyl-CoA biosynthetic process"/>
    <property type="evidence" value="ECO:0007669"/>
    <property type="project" value="UniProtKB-UniRule"/>
</dbReference>
<dbReference type="InterPro" id="IPR004372">
    <property type="entry name" value="Ac/propionate_kinase"/>
</dbReference>
<evidence type="ECO:0000313" key="9">
    <source>
        <dbReference type="EMBL" id="UQK59653.1"/>
    </source>
</evidence>
<dbReference type="GO" id="GO:0005737">
    <property type="term" value="C:cytoplasm"/>
    <property type="evidence" value="ECO:0007669"/>
    <property type="project" value="UniProtKB-SubCell"/>
</dbReference>
<dbReference type="Gene3D" id="3.30.420.40">
    <property type="match status" value="2"/>
</dbReference>
<keyword evidence="6 7" id="KW-0067">ATP-binding</keyword>
<dbReference type="EMBL" id="CP096649">
    <property type="protein sequence ID" value="UQK59653.1"/>
    <property type="molecule type" value="Genomic_DNA"/>
</dbReference>
<feature type="active site" description="Proton donor/acceptor" evidence="7">
    <location>
        <position position="148"/>
    </location>
</feature>
<feature type="binding site" evidence="7">
    <location>
        <position position="14"/>
    </location>
    <ligand>
        <name>ATP</name>
        <dbReference type="ChEBI" id="CHEBI:30616"/>
    </ligand>
</feature>
<feature type="binding site" evidence="7">
    <location>
        <position position="91"/>
    </location>
    <ligand>
        <name>substrate</name>
    </ligand>
</feature>
<dbReference type="PIRSF" id="PIRSF000722">
    <property type="entry name" value="Acetate_prop_kin"/>
    <property type="match status" value="1"/>
</dbReference>
<dbReference type="GO" id="GO:0005524">
    <property type="term" value="F:ATP binding"/>
    <property type="evidence" value="ECO:0007669"/>
    <property type="project" value="UniProtKB-KW"/>
</dbReference>
<comment type="similarity">
    <text evidence="1 7 8">Belongs to the acetokinase family.</text>
</comment>
<protein>
    <recommendedName>
        <fullName evidence="7">Acetate kinase</fullName>
        <ecNumber evidence="7">2.7.2.1</ecNumber>
    </recommendedName>
    <alternativeName>
        <fullName evidence="7">Acetokinase</fullName>
    </alternativeName>
</protein>
<dbReference type="PANTHER" id="PTHR21060:SF15">
    <property type="entry name" value="ACETATE KINASE-RELATED"/>
    <property type="match status" value="1"/>
</dbReference>
<dbReference type="InterPro" id="IPR023865">
    <property type="entry name" value="Aliphatic_acid_kinase_CS"/>
</dbReference>
<feature type="binding site" evidence="7">
    <location>
        <begin position="283"/>
        <end position="285"/>
    </location>
    <ligand>
        <name>ATP</name>
        <dbReference type="ChEBI" id="CHEBI:30616"/>
    </ligand>
</feature>
<keyword evidence="3 7" id="KW-0808">Transferase</keyword>
<sequence>MKILVINCGSSSLKYQLMNMDDESVICKGLVERIGIEGSKLTHKVEGRENFVVEEAMKNHKDAMKHVFDALVSKEHGVVASLDEIDGIGHRVLHGGDIITDSTLVTEDVKKTIEKFICFGPLHNPANLMGIEACEELVKGKPNVVVMDTAFHQTMPAKNYMYAIDYDLYEKYRLRKYGFHGTSHKYIAHRMAEILNKDLSELNIINCHLGNGSSLACIKNGKVYDTSMGVTPLEGLVMGTRSGDIDPTVVTFLCENENITPHEANQWLNKKSGVLGVSKLSSDFRDLEEARDKGNEKAGLALDMFTNRVKKYIGAYMAQMPELDAIVMTGGIGENSDTMRREILHGLEHLGIELDDKKNDGTRAKEVNIAKDGAKIKIYICPTNEELMIARDTKEIISK</sequence>